<dbReference type="PANTHER" id="PTHR42090">
    <property type="match status" value="1"/>
</dbReference>
<name>A0ABR0JY02_9EURO</name>
<feature type="compositionally biased region" description="Polar residues" evidence="1">
    <location>
        <begin position="33"/>
        <end position="45"/>
    </location>
</feature>
<dbReference type="Proteomes" id="UP001345013">
    <property type="component" value="Unassembled WGS sequence"/>
</dbReference>
<feature type="region of interest" description="Disordered" evidence="1">
    <location>
        <begin position="1"/>
        <end position="190"/>
    </location>
</feature>
<proteinExistence type="predicted"/>
<gene>
    <name evidence="2" type="ORF">LTR24_009086</name>
</gene>
<feature type="compositionally biased region" description="Basic and acidic residues" evidence="1">
    <location>
        <begin position="46"/>
        <end position="59"/>
    </location>
</feature>
<dbReference type="PANTHER" id="PTHR42090:SF1">
    <property type="match status" value="1"/>
</dbReference>
<evidence type="ECO:0000256" key="1">
    <source>
        <dbReference type="SAM" id="MobiDB-lite"/>
    </source>
</evidence>
<reference evidence="2 3" key="1">
    <citation type="submission" date="2023-08" db="EMBL/GenBank/DDBJ databases">
        <title>Black Yeasts Isolated from many extreme environments.</title>
        <authorList>
            <person name="Coleine C."/>
            <person name="Stajich J.E."/>
            <person name="Selbmann L."/>
        </authorList>
    </citation>
    <scope>NUCLEOTIDE SEQUENCE [LARGE SCALE GENOMIC DNA]</scope>
    <source>
        <strain evidence="2 3">CCFEE 5885</strain>
    </source>
</reference>
<protein>
    <submittedName>
        <fullName evidence="2">Uncharacterized protein</fullName>
    </submittedName>
</protein>
<accession>A0ABR0JY02</accession>
<feature type="compositionally biased region" description="Basic and acidic residues" evidence="1">
    <location>
        <begin position="103"/>
        <end position="114"/>
    </location>
</feature>
<evidence type="ECO:0000313" key="2">
    <source>
        <dbReference type="EMBL" id="KAK5079621.1"/>
    </source>
</evidence>
<sequence>MSTSRSILKLLPLRRPTPRSHNLIHTPLPLRSPHQTRPTSNTAAQDTHERAATNRDVANKKSAQQNLAGIDRQSDEYALSGTDDAVAQQHTVAFDPSQPTDPAHAKDMAGKGDPQHNPLEVSAANPEVSSAANEGGYSRKEKETVTYAGHGQGKAKQGVVPENKAYAAQDKRKSDRPQDVKVGTMAPGSR</sequence>
<keyword evidence="3" id="KW-1185">Reference proteome</keyword>
<feature type="compositionally biased region" description="Basic and acidic residues" evidence="1">
    <location>
        <begin position="169"/>
        <end position="179"/>
    </location>
</feature>
<evidence type="ECO:0000313" key="3">
    <source>
        <dbReference type="Proteomes" id="UP001345013"/>
    </source>
</evidence>
<comment type="caution">
    <text evidence="2">The sequence shown here is derived from an EMBL/GenBank/DDBJ whole genome shotgun (WGS) entry which is preliminary data.</text>
</comment>
<dbReference type="EMBL" id="JAVRRG010000181">
    <property type="protein sequence ID" value="KAK5079621.1"/>
    <property type="molecule type" value="Genomic_DNA"/>
</dbReference>
<organism evidence="2 3">
    <name type="scientific">Lithohypha guttulata</name>
    <dbReference type="NCBI Taxonomy" id="1690604"/>
    <lineage>
        <taxon>Eukaryota</taxon>
        <taxon>Fungi</taxon>
        <taxon>Dikarya</taxon>
        <taxon>Ascomycota</taxon>
        <taxon>Pezizomycotina</taxon>
        <taxon>Eurotiomycetes</taxon>
        <taxon>Chaetothyriomycetidae</taxon>
        <taxon>Chaetothyriales</taxon>
        <taxon>Trichomeriaceae</taxon>
        <taxon>Lithohypha</taxon>
    </lineage>
</organism>